<reference evidence="7" key="1">
    <citation type="submission" date="2022-07" db="EMBL/GenBank/DDBJ databases">
        <title>The genome of Lyophyllum shimeji provides insight into the initial evolution of ectomycorrhizal fungal genome.</title>
        <authorList>
            <person name="Kobayashi Y."/>
            <person name="Shibata T."/>
            <person name="Hirakawa H."/>
            <person name="Shigenobu S."/>
            <person name="Nishiyama T."/>
            <person name="Yamada A."/>
            <person name="Hasebe M."/>
            <person name="Kawaguchi M."/>
        </authorList>
    </citation>
    <scope>NUCLEOTIDE SEQUENCE</scope>
    <source>
        <strain evidence="7">AT787</strain>
    </source>
</reference>
<gene>
    <name evidence="7" type="ORF">LshimejAT787_0211020</name>
</gene>
<comment type="similarity">
    <text evidence="1">Belongs to the polysaccharide lyase 8 family.</text>
</comment>
<keyword evidence="8" id="KW-1185">Reference proteome</keyword>
<dbReference type="OrthoDB" id="5980780at2759"/>
<accession>A0A9P3PHL3</accession>
<dbReference type="GO" id="GO:0016837">
    <property type="term" value="F:carbon-oxygen lyase activity, acting on polysaccharides"/>
    <property type="evidence" value="ECO:0007669"/>
    <property type="project" value="UniProtKB-ARBA"/>
</dbReference>
<dbReference type="InterPro" id="IPR014718">
    <property type="entry name" value="GH-type_carb-bd"/>
</dbReference>
<evidence type="ECO:0000256" key="2">
    <source>
        <dbReference type="ARBA" id="ARBA00022729"/>
    </source>
</evidence>
<dbReference type="InterPro" id="IPR003159">
    <property type="entry name" value="Lyase_8_central_dom"/>
</dbReference>
<dbReference type="Gene3D" id="2.70.98.10">
    <property type="match status" value="1"/>
</dbReference>
<dbReference type="PANTHER" id="PTHR38481">
    <property type="entry name" value="HYALURONATE LYASE"/>
    <property type="match status" value="1"/>
</dbReference>
<dbReference type="InterPro" id="IPR011013">
    <property type="entry name" value="Gal_mutarotase_sf_dom"/>
</dbReference>
<keyword evidence="2" id="KW-0732">Signal</keyword>
<comment type="caution">
    <text evidence="7">The sequence shown here is derived from an EMBL/GenBank/DDBJ whole genome shotgun (WGS) entry which is preliminary data.</text>
</comment>
<evidence type="ECO:0000259" key="5">
    <source>
        <dbReference type="Pfam" id="PF02884"/>
    </source>
</evidence>
<evidence type="ECO:0000256" key="1">
    <source>
        <dbReference type="ARBA" id="ARBA00006699"/>
    </source>
</evidence>
<dbReference type="InterPro" id="IPR004103">
    <property type="entry name" value="Lyase_8_C"/>
</dbReference>
<dbReference type="EMBL" id="BRPK01000002">
    <property type="protein sequence ID" value="GLB35537.1"/>
    <property type="molecule type" value="Genomic_DNA"/>
</dbReference>
<dbReference type="InterPro" id="IPR011071">
    <property type="entry name" value="Lyase_8-like_C"/>
</dbReference>
<feature type="domain" description="Polysaccharide lyase family 8 central" evidence="4">
    <location>
        <begin position="363"/>
        <end position="608"/>
    </location>
</feature>
<dbReference type="Gene3D" id="1.50.10.100">
    <property type="entry name" value="Chondroitin AC/alginate lyase"/>
    <property type="match status" value="1"/>
</dbReference>
<sequence length="740" mass="80099">MVEARADALSTIRERRITNIISGVIGTRDIAAWLLTLDANGKWPDSEVDYTTGCPARRANWPAQEHWRRIVIMASAWHGGLSGTEEFVGSKTLRNATSLAMDYWFSRDFTDIACLADGGKAGSTCTCDNPENLLWNTNWFSNVILIPKFVTSASLLLGNTLSSSQLEHMNRMATRSYEYNVEGMTGANALDVSRIAMDQALITNNVTLLTDAYNRSHKELIIMDDVKADGIRADGAFGQHDGMLYNGNYGKDYSNDLLGSEIEAAGSPYAANAASQAAFGTLFEGDTWMIYRNTLTNVLHWDFSALGRFITFPVADLQATASININVSAVGELGQLWGSKQLTKFATSLSAPSNVNPGGLTGNRMFYTNDYMVHRGQNYVSTLKMWSTRSRDSECTNSQNPFGFHLADGVAYNYIRGDEYEDISAAWDWNLIPGITTDYGATPLSCANTHLLGIETFVGGASDGHVGVAAMRYTNPVTKALKWQKAWFYLENDVQHVMVSGLSSTSGPGAPLISVLDQRRRNGPVIVDESVSTAANYTAARTLFHGGVGYKFSGTGAALSISVATKTGDWATIGTSTQAPVTVDLFAAWIVHKGFDASSLKYSVFPGTTAASFAQKARNLQVRTVRSDEHVSAIYDEQHETLMAVFWDAPGGNVTLELERGCAPLTVAVDGNAALIYKLRDGVVTLSDPSQSLSNVKVTLSLGPGAPPSRWKGGWKRSKTTEFALPSGGLAGNSVTRSVY</sequence>
<dbReference type="GO" id="GO:0005975">
    <property type="term" value="P:carbohydrate metabolic process"/>
    <property type="evidence" value="ECO:0007669"/>
    <property type="project" value="InterPro"/>
</dbReference>
<dbReference type="InterPro" id="IPR008929">
    <property type="entry name" value="Chondroitin_lyas"/>
</dbReference>
<dbReference type="SUPFAM" id="SSF49863">
    <property type="entry name" value="Hyaluronate lyase-like, C-terminal domain"/>
    <property type="match status" value="1"/>
</dbReference>
<dbReference type="Pfam" id="PF02884">
    <property type="entry name" value="Lyase_8_C"/>
    <property type="match status" value="1"/>
</dbReference>
<dbReference type="InterPro" id="IPR038970">
    <property type="entry name" value="Lyase_8"/>
</dbReference>
<dbReference type="Pfam" id="PF08124">
    <property type="entry name" value="Lyase_8_N"/>
    <property type="match status" value="1"/>
</dbReference>
<dbReference type="Proteomes" id="UP001063166">
    <property type="component" value="Unassembled WGS sequence"/>
</dbReference>
<dbReference type="GO" id="GO:0005576">
    <property type="term" value="C:extracellular region"/>
    <property type="evidence" value="ECO:0007669"/>
    <property type="project" value="InterPro"/>
</dbReference>
<dbReference type="Gene3D" id="2.60.220.10">
    <property type="entry name" value="Polysaccharide lyase family 8-like, C-terminal"/>
    <property type="match status" value="1"/>
</dbReference>
<keyword evidence="3 7" id="KW-0456">Lyase</keyword>
<evidence type="ECO:0000259" key="4">
    <source>
        <dbReference type="Pfam" id="PF02278"/>
    </source>
</evidence>
<dbReference type="Pfam" id="PF02278">
    <property type="entry name" value="Lyase_8"/>
    <property type="match status" value="1"/>
</dbReference>
<proteinExistence type="inferred from homology"/>
<dbReference type="SUPFAM" id="SSF48230">
    <property type="entry name" value="Chondroitin AC/alginate lyase"/>
    <property type="match status" value="1"/>
</dbReference>
<dbReference type="SUPFAM" id="SSF74650">
    <property type="entry name" value="Galactose mutarotase-like"/>
    <property type="match status" value="1"/>
</dbReference>
<organism evidence="7 8">
    <name type="scientific">Lyophyllum shimeji</name>
    <name type="common">Hon-shimeji</name>
    <name type="synonym">Tricholoma shimeji</name>
    <dbReference type="NCBI Taxonomy" id="47721"/>
    <lineage>
        <taxon>Eukaryota</taxon>
        <taxon>Fungi</taxon>
        <taxon>Dikarya</taxon>
        <taxon>Basidiomycota</taxon>
        <taxon>Agaricomycotina</taxon>
        <taxon>Agaricomycetes</taxon>
        <taxon>Agaricomycetidae</taxon>
        <taxon>Agaricales</taxon>
        <taxon>Tricholomatineae</taxon>
        <taxon>Lyophyllaceae</taxon>
        <taxon>Lyophyllum</taxon>
    </lineage>
</organism>
<dbReference type="PANTHER" id="PTHR38481:SF1">
    <property type="entry name" value="HYALURONATE LYASE"/>
    <property type="match status" value="1"/>
</dbReference>
<dbReference type="GO" id="GO:0030246">
    <property type="term" value="F:carbohydrate binding"/>
    <property type="evidence" value="ECO:0007669"/>
    <property type="project" value="InterPro"/>
</dbReference>
<name>A0A9P3PHL3_LYOSH</name>
<evidence type="ECO:0000256" key="3">
    <source>
        <dbReference type="ARBA" id="ARBA00023239"/>
    </source>
</evidence>
<feature type="domain" description="Polysaccharide lyase family 8 C-terminal" evidence="5">
    <location>
        <begin position="628"/>
        <end position="696"/>
    </location>
</feature>
<evidence type="ECO:0000259" key="6">
    <source>
        <dbReference type="Pfam" id="PF08124"/>
    </source>
</evidence>
<protein>
    <submittedName>
        <fullName evidence="7">Polysaccharide lyase family 8, N terminal alpha-helical domain</fullName>
    </submittedName>
</protein>
<dbReference type="InterPro" id="IPR012970">
    <property type="entry name" value="Lyase_8_alpha_N"/>
</dbReference>
<evidence type="ECO:0000313" key="8">
    <source>
        <dbReference type="Proteomes" id="UP001063166"/>
    </source>
</evidence>
<feature type="domain" description="Polysaccharide lyase 8 N-terminal alpha-helical" evidence="6">
    <location>
        <begin position="136"/>
        <end position="252"/>
    </location>
</feature>
<dbReference type="AlphaFoldDB" id="A0A9P3PHL3"/>
<evidence type="ECO:0000313" key="7">
    <source>
        <dbReference type="EMBL" id="GLB35537.1"/>
    </source>
</evidence>